<dbReference type="InterPro" id="IPR035965">
    <property type="entry name" value="PAS-like_dom_sf"/>
</dbReference>
<dbReference type="CDD" id="cd00130">
    <property type="entry name" value="PAS"/>
    <property type="match status" value="1"/>
</dbReference>
<dbReference type="Gene3D" id="3.30.450.20">
    <property type="entry name" value="PAS domain"/>
    <property type="match status" value="1"/>
</dbReference>
<protein>
    <submittedName>
        <fullName evidence="5">Helix-turn-helix domain-containing protein</fullName>
    </submittedName>
</protein>
<dbReference type="InterPro" id="IPR018060">
    <property type="entry name" value="HTH_AraC"/>
</dbReference>
<dbReference type="Pfam" id="PF08448">
    <property type="entry name" value="PAS_4"/>
    <property type="match status" value="1"/>
</dbReference>
<dbReference type="PRINTS" id="PR00032">
    <property type="entry name" value="HTHARAC"/>
</dbReference>
<evidence type="ECO:0000256" key="3">
    <source>
        <dbReference type="ARBA" id="ARBA00023163"/>
    </source>
</evidence>
<evidence type="ECO:0000256" key="1">
    <source>
        <dbReference type="ARBA" id="ARBA00023015"/>
    </source>
</evidence>
<dbReference type="InterPro" id="IPR018062">
    <property type="entry name" value="HTH_AraC-typ_CS"/>
</dbReference>
<dbReference type="Gene3D" id="1.10.10.60">
    <property type="entry name" value="Homeodomain-like"/>
    <property type="match status" value="1"/>
</dbReference>
<dbReference type="PANTHER" id="PTHR46796:SF13">
    <property type="entry name" value="HTH-TYPE TRANSCRIPTIONAL ACTIVATOR RHAS"/>
    <property type="match status" value="1"/>
</dbReference>
<dbReference type="SUPFAM" id="SSF55785">
    <property type="entry name" value="PYP-like sensor domain (PAS domain)"/>
    <property type="match status" value="1"/>
</dbReference>
<evidence type="ECO:0000256" key="2">
    <source>
        <dbReference type="ARBA" id="ARBA00023125"/>
    </source>
</evidence>
<dbReference type="PANTHER" id="PTHR46796">
    <property type="entry name" value="HTH-TYPE TRANSCRIPTIONAL ACTIVATOR RHAS-RELATED"/>
    <property type="match status" value="1"/>
</dbReference>
<dbReference type="EMBL" id="JBHSIV010000006">
    <property type="protein sequence ID" value="MFC5061999.1"/>
    <property type="molecule type" value="Genomic_DNA"/>
</dbReference>
<accession>A0ABV9YIR5</accession>
<dbReference type="InterPro" id="IPR050204">
    <property type="entry name" value="AraC_XylS_family_regulators"/>
</dbReference>
<sequence>MARVDIPAPALLALFAELTGVMFCAKDADGRYVEVNDAFVRRTTARTRAAVVGKRAGELFVPALAERYEEQDARVLAEGRTLRHELELIRREGGVPGWYLTTKVPVREGGAVVGVASVSEDLRSADETDPAMPALSRVVDLVAARLDDPPRLEEMAAAAGTSTSTLERRMRAVFGLAPTQFVLRARIDRARALLTGTDTPLAEVALRCGFYDQPAFTRQFARLAGETPGQFRRRAGAYPGEEPHDVGPG</sequence>
<keyword evidence="3" id="KW-0804">Transcription</keyword>
<dbReference type="InterPro" id="IPR000014">
    <property type="entry name" value="PAS"/>
</dbReference>
<evidence type="ECO:0000259" key="4">
    <source>
        <dbReference type="PROSITE" id="PS01124"/>
    </source>
</evidence>
<name>A0ABV9YIR5_9PSEU</name>
<proteinExistence type="predicted"/>
<dbReference type="Pfam" id="PF12833">
    <property type="entry name" value="HTH_18"/>
    <property type="match status" value="1"/>
</dbReference>
<dbReference type="SMART" id="SM00342">
    <property type="entry name" value="HTH_ARAC"/>
    <property type="match status" value="1"/>
</dbReference>
<organism evidence="5 6">
    <name type="scientific">Actinomycetospora atypica</name>
    <dbReference type="NCBI Taxonomy" id="1290095"/>
    <lineage>
        <taxon>Bacteria</taxon>
        <taxon>Bacillati</taxon>
        <taxon>Actinomycetota</taxon>
        <taxon>Actinomycetes</taxon>
        <taxon>Pseudonocardiales</taxon>
        <taxon>Pseudonocardiaceae</taxon>
        <taxon>Actinomycetospora</taxon>
    </lineage>
</organism>
<dbReference type="Proteomes" id="UP001595947">
    <property type="component" value="Unassembled WGS sequence"/>
</dbReference>
<comment type="caution">
    <text evidence="5">The sequence shown here is derived from an EMBL/GenBank/DDBJ whole genome shotgun (WGS) entry which is preliminary data.</text>
</comment>
<dbReference type="RefSeq" id="WP_378035355.1">
    <property type="nucleotide sequence ID" value="NZ_JBHSIV010000006.1"/>
</dbReference>
<keyword evidence="6" id="KW-1185">Reference proteome</keyword>
<dbReference type="PROSITE" id="PS01124">
    <property type="entry name" value="HTH_ARAC_FAMILY_2"/>
    <property type="match status" value="1"/>
</dbReference>
<keyword evidence="1" id="KW-0805">Transcription regulation</keyword>
<dbReference type="InterPro" id="IPR013656">
    <property type="entry name" value="PAS_4"/>
</dbReference>
<dbReference type="InterPro" id="IPR020449">
    <property type="entry name" value="Tscrpt_reg_AraC-type_HTH"/>
</dbReference>
<gene>
    <name evidence="5" type="ORF">ACFPBZ_07270</name>
</gene>
<keyword evidence="2" id="KW-0238">DNA-binding</keyword>
<evidence type="ECO:0000313" key="6">
    <source>
        <dbReference type="Proteomes" id="UP001595947"/>
    </source>
</evidence>
<reference evidence="6" key="1">
    <citation type="journal article" date="2019" name="Int. J. Syst. Evol. Microbiol.">
        <title>The Global Catalogue of Microorganisms (GCM) 10K type strain sequencing project: providing services to taxonomists for standard genome sequencing and annotation.</title>
        <authorList>
            <consortium name="The Broad Institute Genomics Platform"/>
            <consortium name="The Broad Institute Genome Sequencing Center for Infectious Disease"/>
            <person name="Wu L."/>
            <person name="Ma J."/>
        </authorList>
    </citation>
    <scope>NUCLEOTIDE SEQUENCE [LARGE SCALE GENOMIC DNA]</scope>
    <source>
        <strain evidence="6">CGMCC 4.7093</strain>
    </source>
</reference>
<dbReference type="NCBIfam" id="TIGR00229">
    <property type="entry name" value="sensory_box"/>
    <property type="match status" value="1"/>
</dbReference>
<dbReference type="PROSITE" id="PS00041">
    <property type="entry name" value="HTH_ARAC_FAMILY_1"/>
    <property type="match status" value="1"/>
</dbReference>
<feature type="domain" description="HTH araC/xylS-type" evidence="4">
    <location>
        <begin position="136"/>
        <end position="234"/>
    </location>
</feature>
<dbReference type="SUPFAM" id="SSF46689">
    <property type="entry name" value="Homeodomain-like"/>
    <property type="match status" value="2"/>
</dbReference>
<dbReference type="InterPro" id="IPR009057">
    <property type="entry name" value="Homeodomain-like_sf"/>
</dbReference>
<evidence type="ECO:0000313" key="5">
    <source>
        <dbReference type="EMBL" id="MFC5061999.1"/>
    </source>
</evidence>